<evidence type="ECO:0000256" key="6">
    <source>
        <dbReference type="ARBA" id="ARBA00023002"/>
    </source>
</evidence>
<name>R4WPL8_RIPPE</name>
<dbReference type="GO" id="GO:0005576">
    <property type="term" value="C:extracellular region"/>
    <property type="evidence" value="ECO:0007669"/>
    <property type="project" value="UniProtKB-SubCell"/>
</dbReference>
<dbReference type="InterPro" id="IPR037020">
    <property type="entry name" value="Hemocyanin_C_sf"/>
</dbReference>
<evidence type="ECO:0000256" key="1">
    <source>
        <dbReference type="ARBA" id="ARBA00001973"/>
    </source>
</evidence>
<dbReference type="GO" id="GO:0046872">
    <property type="term" value="F:metal ion binding"/>
    <property type="evidence" value="ECO:0007669"/>
    <property type="project" value="UniProtKB-KW"/>
</dbReference>
<dbReference type="Gene3D" id="1.20.1370.10">
    <property type="entry name" value="Hemocyanin, N-terminal domain"/>
    <property type="match status" value="1"/>
</dbReference>
<dbReference type="AlphaFoldDB" id="R4WPL8"/>
<keyword evidence="6" id="KW-0560">Oxidoreductase</keyword>
<evidence type="ECO:0000256" key="10">
    <source>
        <dbReference type="SAM" id="MobiDB-lite"/>
    </source>
</evidence>
<dbReference type="GO" id="GO:0006582">
    <property type="term" value="P:melanin metabolic process"/>
    <property type="evidence" value="ECO:0007669"/>
    <property type="project" value="UniProtKB-ARBA"/>
</dbReference>
<feature type="domain" description="Tyrosinase copper-binding" evidence="11">
    <location>
        <begin position="394"/>
        <end position="405"/>
    </location>
</feature>
<evidence type="ECO:0000256" key="5">
    <source>
        <dbReference type="ARBA" id="ARBA00022723"/>
    </source>
</evidence>
<dbReference type="InterPro" id="IPR014756">
    <property type="entry name" value="Ig_E-set"/>
</dbReference>
<keyword evidence="5" id="KW-0479">Metal-binding</keyword>
<evidence type="ECO:0000256" key="9">
    <source>
        <dbReference type="ARBA" id="ARBA00023157"/>
    </source>
</evidence>
<dbReference type="PRINTS" id="PR00187">
    <property type="entry name" value="HAEMOCYANIN"/>
</dbReference>
<evidence type="ECO:0000259" key="11">
    <source>
        <dbReference type="PROSITE" id="PS00498"/>
    </source>
</evidence>
<keyword evidence="4" id="KW-0964">Secreted</keyword>
<organism evidence="12">
    <name type="scientific">Riptortus pedestris</name>
    <name type="common">Bean bug</name>
    <dbReference type="NCBI Taxonomy" id="329032"/>
    <lineage>
        <taxon>Eukaryota</taxon>
        <taxon>Metazoa</taxon>
        <taxon>Ecdysozoa</taxon>
        <taxon>Arthropoda</taxon>
        <taxon>Hexapoda</taxon>
        <taxon>Insecta</taxon>
        <taxon>Pterygota</taxon>
        <taxon>Neoptera</taxon>
        <taxon>Paraneoptera</taxon>
        <taxon>Hemiptera</taxon>
        <taxon>Heteroptera</taxon>
        <taxon>Panheteroptera</taxon>
        <taxon>Pentatomomorpha</taxon>
        <taxon>Coreoidea</taxon>
        <taxon>Alydidae</taxon>
        <taxon>Riptortus</taxon>
    </lineage>
</organism>
<dbReference type="FunFam" id="1.10.1280.10:FF:000004">
    <property type="entry name" value="Hemocyanin subunit 2"/>
    <property type="match status" value="1"/>
</dbReference>
<dbReference type="InterPro" id="IPR008922">
    <property type="entry name" value="Di-copper_centre_dom_sf"/>
</dbReference>
<feature type="region of interest" description="Disordered" evidence="10">
    <location>
        <begin position="675"/>
        <end position="697"/>
    </location>
</feature>
<dbReference type="PANTHER" id="PTHR11511:SF4">
    <property type="entry name" value="PHENOLOXIDASE 2-RELATED"/>
    <property type="match status" value="1"/>
</dbReference>
<dbReference type="PROSITE" id="PS00210">
    <property type="entry name" value="HEMOCYANIN_2"/>
    <property type="match status" value="1"/>
</dbReference>
<protein>
    <submittedName>
        <fullName evidence="12">Prophenoloxidase</fullName>
    </submittedName>
</protein>
<dbReference type="Gene3D" id="2.60.40.1520">
    <property type="entry name" value="Hemocyanin, C-terminal domain"/>
    <property type="match status" value="1"/>
</dbReference>
<dbReference type="Gene3D" id="1.10.1280.10">
    <property type="entry name" value="Di-copper center containing domain from catechol oxidase"/>
    <property type="match status" value="1"/>
</dbReference>
<proteinExistence type="evidence at transcript level"/>
<feature type="compositionally biased region" description="Low complexity" evidence="10">
    <location>
        <begin position="679"/>
        <end position="697"/>
    </location>
</feature>
<sequence>MSGKNLLKLFDRPTEPVFMPKGDDNTTFEVPTNYLEDRFKPLQSDLTNRFGTGKTVQVKNITLPDLSLPLMLERRANFSLFIPSHRRMAARLVEVFVGMRSLDDFLAAAVYARDRMNPYLFIYALSVAILHRPDTKDLQVPSLIETFPDKYVDGAVFARAREETSIVPEEQRIPLEIPRDYTASDLDIEHRVAYFREDLGINLHHWHWHLVYPFDGPTNIVNKDRRGELFYYMHQQIMARYNVERLCNDLARVRRLTNLREPIPEGYFPKLDSLVSSRVWPPRFANAVLDDVYREVDQIKFDLSDLERWRDRIFSAIHSGTVVDDEGKFVELSETRGIDLLGNILEASILSINRNLYGDLHNLGHVAIALCHDPEAKHLETFSIMGDPATAMRDPIFYRWHAFIDDIFQEHKNTLPRYSVQQLEYPGVRISGLEVVTEGSPKNQLNTFWQQSDINLSRGLDFSPRGAVFARFTHLQHRPFTYRITVENSGNQRMGTVRIFIGPKFDERGLPMLLADQKNLFIELDKFTVNLKSGKNNLTRNSSESSVTIPFETTFRDLNDNRPQQQGGALERFNYCGCGWPQHMLIPKGSPEGYLCQLFVMVSNFNDDRVETQENNRGCKDATSYCGLRDNRYPDKRSMGYPFDRVPRDRADTLAQFLTPNMIVQDVTIRHTNEVRPRNQPGGQQQNQQAQGNTWRS</sequence>
<dbReference type="SUPFAM" id="SSF81296">
    <property type="entry name" value="E set domains"/>
    <property type="match status" value="1"/>
</dbReference>
<evidence type="ECO:0000256" key="2">
    <source>
        <dbReference type="ARBA" id="ARBA00004613"/>
    </source>
</evidence>
<evidence type="ECO:0000313" key="12">
    <source>
        <dbReference type="EMBL" id="BAN20821.1"/>
    </source>
</evidence>
<dbReference type="InterPro" id="IPR013788">
    <property type="entry name" value="Hemocyanin/hexamerin"/>
</dbReference>
<evidence type="ECO:0000256" key="8">
    <source>
        <dbReference type="ARBA" id="ARBA00023033"/>
    </source>
</evidence>
<dbReference type="InterPro" id="IPR002227">
    <property type="entry name" value="Tyrosinase_Cu-bd"/>
</dbReference>
<accession>R4WPL8</accession>
<keyword evidence="7" id="KW-0186">Copper</keyword>
<dbReference type="PROSITE" id="PS00498">
    <property type="entry name" value="TYROSINASE_2"/>
    <property type="match status" value="1"/>
</dbReference>
<dbReference type="Pfam" id="PF00372">
    <property type="entry name" value="Hemocyanin_M"/>
    <property type="match status" value="1"/>
</dbReference>
<dbReference type="InterPro" id="IPR000896">
    <property type="entry name" value="Hemocyanin/hexamerin_mid_dom"/>
</dbReference>
<comment type="similarity">
    <text evidence="3">Belongs to the tyrosinase family.</text>
</comment>
<keyword evidence="8" id="KW-0503">Monooxygenase</keyword>
<dbReference type="Pfam" id="PF03722">
    <property type="entry name" value="Hemocyanin_N"/>
    <property type="match status" value="1"/>
</dbReference>
<evidence type="ECO:0000256" key="3">
    <source>
        <dbReference type="ARBA" id="ARBA00009928"/>
    </source>
</evidence>
<dbReference type="Pfam" id="PF03723">
    <property type="entry name" value="Hemocyanin_C"/>
    <property type="match status" value="1"/>
</dbReference>
<comment type="cofactor">
    <cofactor evidence="1">
        <name>Cu(2+)</name>
        <dbReference type="ChEBI" id="CHEBI:29036"/>
    </cofactor>
</comment>
<dbReference type="SUPFAM" id="SSF48056">
    <property type="entry name" value="Di-copper centre-containing domain"/>
    <property type="match status" value="1"/>
</dbReference>
<dbReference type="SMR" id="R4WPL8"/>
<comment type="subcellular location">
    <subcellularLocation>
        <location evidence="2">Secreted</location>
    </subcellularLocation>
</comment>
<dbReference type="FunFam" id="2.60.40.1520:FF:000001">
    <property type="entry name" value="Hemocyanin subunit 2"/>
    <property type="match status" value="1"/>
</dbReference>
<dbReference type="GO" id="GO:0004503">
    <property type="term" value="F:tyrosinase activity"/>
    <property type="evidence" value="ECO:0007669"/>
    <property type="project" value="UniProtKB-ARBA"/>
</dbReference>
<dbReference type="PANTHER" id="PTHR11511">
    <property type="entry name" value="LARVAL STORAGE PROTEIN/PHENOLOXIDASE"/>
    <property type="match status" value="1"/>
</dbReference>
<dbReference type="InterPro" id="IPR005203">
    <property type="entry name" value="Hemocyanin_C"/>
</dbReference>
<evidence type="ECO:0000256" key="7">
    <source>
        <dbReference type="ARBA" id="ARBA00023008"/>
    </source>
</evidence>
<dbReference type="InterPro" id="IPR036697">
    <property type="entry name" value="Hemocyanin_N_sf"/>
</dbReference>
<dbReference type="SUPFAM" id="SSF48050">
    <property type="entry name" value="Hemocyanin, N-terminal domain"/>
    <property type="match status" value="1"/>
</dbReference>
<dbReference type="InterPro" id="IPR005204">
    <property type="entry name" value="Hemocyanin_N"/>
</dbReference>
<reference evidence="12" key="1">
    <citation type="journal article" date="2013" name="PLoS ONE">
        <title>Gene expression in gut symbiotic organ of stinkbug affected by extracellular bacterial symbiont.</title>
        <authorList>
            <person name="Futahashi R."/>
            <person name="Tanaka K."/>
            <person name="Tanahashi M."/>
            <person name="Nikoh N."/>
            <person name="Kikuchi Y."/>
            <person name="Lee B.L."/>
            <person name="Fukatsu T."/>
        </authorList>
    </citation>
    <scope>NUCLEOTIDE SEQUENCE</scope>
    <source>
        <tissue evidence="12">Midgut</tissue>
    </source>
</reference>
<dbReference type="PROSITE" id="PS00209">
    <property type="entry name" value="HEMOCYANIN_1"/>
    <property type="match status" value="1"/>
</dbReference>
<dbReference type="EMBL" id="AK417606">
    <property type="protein sequence ID" value="BAN20821.1"/>
    <property type="molecule type" value="mRNA"/>
</dbReference>
<evidence type="ECO:0000256" key="4">
    <source>
        <dbReference type="ARBA" id="ARBA00022525"/>
    </source>
</evidence>
<keyword evidence="9" id="KW-1015">Disulfide bond</keyword>